<evidence type="ECO:0000313" key="3">
    <source>
        <dbReference type="Proteomes" id="UP000188388"/>
    </source>
</evidence>
<dbReference type="EMBL" id="FTPD01000066">
    <property type="protein sequence ID" value="SIT59070.1"/>
    <property type="molecule type" value="Genomic_DNA"/>
</dbReference>
<proteinExistence type="predicted"/>
<reference evidence="3" key="1">
    <citation type="submission" date="2017-01" db="EMBL/GenBank/DDBJ databases">
        <authorList>
            <person name="Brunel B."/>
        </authorList>
    </citation>
    <scope>NUCLEOTIDE SEQUENCE [LARGE SCALE GENOMIC DNA]</scope>
</reference>
<evidence type="ECO:0000313" key="2">
    <source>
        <dbReference type="EMBL" id="SIT59070.1"/>
    </source>
</evidence>
<dbReference type="RefSeq" id="WP_244555148.1">
    <property type="nucleotide sequence ID" value="NZ_FTPD01000066.1"/>
</dbReference>
<dbReference type="Proteomes" id="UP000188388">
    <property type="component" value="Unassembled WGS sequence"/>
</dbReference>
<organism evidence="2 3">
    <name type="scientific">Mesorhizobium prunaredense</name>
    <dbReference type="NCBI Taxonomy" id="1631249"/>
    <lineage>
        <taxon>Bacteria</taxon>
        <taxon>Pseudomonadati</taxon>
        <taxon>Pseudomonadota</taxon>
        <taxon>Alphaproteobacteria</taxon>
        <taxon>Hyphomicrobiales</taxon>
        <taxon>Phyllobacteriaceae</taxon>
        <taxon>Mesorhizobium</taxon>
    </lineage>
</organism>
<sequence>MPTDSQYILESIKQRCVMLSDDEFVIDRLVKYFGNGRIRWHVEFRGHRIELTTGQLKKQPAFRRKILEQAGVLPPQRAGASYRRWALDLRKNAIELPWRDRPVDADFAIDRLTSHGDGRWTVEYQGRSIKFTSIKLRRQVSFRKRMLAKARVLPPELAPSAYRKWMDWLIHNASEAAPLAGEASMPEKSWLDDLPELAGWQNEAPPKRPARAAVSKAEAIESRGQRKVSRSMQVRSAQIDMA</sequence>
<keyword evidence="3" id="KW-1185">Reference proteome</keyword>
<accession>A0A1R3VIH0</accession>
<name>A0A1R3VIH0_9HYPH</name>
<gene>
    <name evidence="2" type="ORF">BQ8794_690005</name>
</gene>
<protein>
    <submittedName>
        <fullName evidence="2">Uncharacterized protein</fullName>
    </submittedName>
</protein>
<feature type="region of interest" description="Disordered" evidence="1">
    <location>
        <begin position="199"/>
        <end position="242"/>
    </location>
</feature>
<dbReference type="AlphaFoldDB" id="A0A1R3VIH0"/>
<evidence type="ECO:0000256" key="1">
    <source>
        <dbReference type="SAM" id="MobiDB-lite"/>
    </source>
</evidence>